<comment type="cofactor">
    <cofactor evidence="1">
        <name>Zn(2+)</name>
        <dbReference type="ChEBI" id="CHEBI:29105"/>
    </cofactor>
</comment>
<organism evidence="6">
    <name type="scientific">Ditylum brightwellii</name>
    <dbReference type="NCBI Taxonomy" id="49249"/>
    <lineage>
        <taxon>Eukaryota</taxon>
        <taxon>Sar</taxon>
        <taxon>Stramenopiles</taxon>
        <taxon>Ochrophyta</taxon>
        <taxon>Bacillariophyta</taxon>
        <taxon>Mediophyceae</taxon>
        <taxon>Lithodesmiophycidae</taxon>
        <taxon>Lithodesmiales</taxon>
        <taxon>Lithodesmiaceae</taxon>
        <taxon>Ditylum</taxon>
    </lineage>
</organism>
<dbReference type="InterPro" id="IPR036866">
    <property type="entry name" value="RibonucZ/Hydroxyglut_hydro"/>
</dbReference>
<gene>
    <name evidence="6" type="ORF">DBRI00130_LOCUS26198</name>
</gene>
<dbReference type="InterPro" id="IPR001279">
    <property type="entry name" value="Metallo-B-lactamas"/>
</dbReference>
<keyword evidence="2" id="KW-0479">Metal-binding</keyword>
<dbReference type="InterPro" id="IPR051453">
    <property type="entry name" value="MBL_Glyoxalase_II"/>
</dbReference>
<dbReference type="SMART" id="SM00849">
    <property type="entry name" value="Lactamase_B"/>
    <property type="match status" value="1"/>
</dbReference>
<dbReference type="SUPFAM" id="SSF56281">
    <property type="entry name" value="Metallo-hydrolase/oxidoreductase"/>
    <property type="match status" value="1"/>
</dbReference>
<dbReference type="PANTHER" id="PTHR46233:SF3">
    <property type="entry name" value="HYDROXYACYLGLUTATHIONE HYDROLASE GLOC"/>
    <property type="match status" value="1"/>
</dbReference>
<dbReference type="GO" id="GO:0016787">
    <property type="term" value="F:hydrolase activity"/>
    <property type="evidence" value="ECO:0007669"/>
    <property type="project" value="UniProtKB-KW"/>
</dbReference>
<dbReference type="Pfam" id="PF00753">
    <property type="entry name" value="Lactamase_B"/>
    <property type="match status" value="1"/>
</dbReference>
<feature type="domain" description="Metallo-beta-lactamase" evidence="5">
    <location>
        <begin position="23"/>
        <end position="215"/>
    </location>
</feature>
<dbReference type="AlphaFoldDB" id="A0A7S4S0I2"/>
<accession>A0A7S4S0I2</accession>
<evidence type="ECO:0000256" key="4">
    <source>
        <dbReference type="ARBA" id="ARBA00022833"/>
    </source>
</evidence>
<protein>
    <recommendedName>
        <fullName evidence="5">Metallo-beta-lactamase domain-containing protein</fullName>
    </recommendedName>
</protein>
<proteinExistence type="predicted"/>
<evidence type="ECO:0000256" key="1">
    <source>
        <dbReference type="ARBA" id="ARBA00001947"/>
    </source>
</evidence>
<dbReference type="GO" id="GO:0046872">
    <property type="term" value="F:metal ion binding"/>
    <property type="evidence" value="ECO:0007669"/>
    <property type="project" value="UniProtKB-KW"/>
</dbReference>
<evidence type="ECO:0000256" key="2">
    <source>
        <dbReference type="ARBA" id="ARBA00022723"/>
    </source>
</evidence>
<dbReference type="Gene3D" id="3.60.15.10">
    <property type="entry name" value="Ribonuclease Z/Hydroxyacylglutathione hydrolase-like"/>
    <property type="match status" value="1"/>
</dbReference>
<dbReference type="EMBL" id="HBNS01033489">
    <property type="protein sequence ID" value="CAE4628715.1"/>
    <property type="molecule type" value="Transcribed_RNA"/>
</dbReference>
<keyword evidence="3" id="KW-0378">Hydrolase</keyword>
<name>A0A7S4S0I2_9STRA</name>
<keyword evidence="4" id="KW-0862">Zinc</keyword>
<sequence>MTDTTTTTTTPAIVESFAVPPLGCNCTIIGDSTTGDAIVVDPGGDVNKILSKIKSYNLTLKRVLITHGHLDHVAGGKELKEKTGCDILLHQDDLSLYENINAQCRDFRIGPLTEGGAALPRPDAFISDGDVIQWSPSYSVKCLHCPGHTPGSTSYYFEECNLLCPGDTLFQGSVGRTSWYGIPSLQGTSDAEQLIGSIKGKLLDLPGDTVVVSGHGESTTIEDERRFNPYLS</sequence>
<evidence type="ECO:0000313" key="6">
    <source>
        <dbReference type="EMBL" id="CAE4628715.1"/>
    </source>
</evidence>
<reference evidence="6" key="1">
    <citation type="submission" date="2021-01" db="EMBL/GenBank/DDBJ databases">
        <authorList>
            <person name="Corre E."/>
            <person name="Pelletier E."/>
            <person name="Niang G."/>
            <person name="Scheremetjew M."/>
            <person name="Finn R."/>
            <person name="Kale V."/>
            <person name="Holt S."/>
            <person name="Cochrane G."/>
            <person name="Meng A."/>
            <person name="Brown T."/>
            <person name="Cohen L."/>
        </authorList>
    </citation>
    <scope>NUCLEOTIDE SEQUENCE</scope>
    <source>
        <strain evidence="6">GSO104</strain>
    </source>
</reference>
<evidence type="ECO:0000256" key="3">
    <source>
        <dbReference type="ARBA" id="ARBA00022801"/>
    </source>
</evidence>
<evidence type="ECO:0000259" key="5">
    <source>
        <dbReference type="SMART" id="SM00849"/>
    </source>
</evidence>
<dbReference type="PANTHER" id="PTHR46233">
    <property type="entry name" value="HYDROXYACYLGLUTATHIONE HYDROLASE GLOC"/>
    <property type="match status" value="1"/>
</dbReference>